<dbReference type="AlphaFoldDB" id="A0A0R1XFT7"/>
<dbReference type="InterPro" id="IPR002744">
    <property type="entry name" value="MIP18-like"/>
</dbReference>
<sequence length="115" mass="12423">MAKDSDEEKESKEYSPTEDAVMGALEKVIDPELGIDLVNLGLIYDVSVDDDGLCIVTMTLTTMGCPLGDFLNDAITEAATSVDGVDKCKINLVWEPVWGIDKMSRFAKIALGLHG</sequence>
<evidence type="ECO:0000259" key="1">
    <source>
        <dbReference type="Pfam" id="PF01883"/>
    </source>
</evidence>
<organism evidence="2 3">
    <name type="scientific">Limosilactobacillus panis DSM 6035</name>
    <dbReference type="NCBI Taxonomy" id="1423782"/>
    <lineage>
        <taxon>Bacteria</taxon>
        <taxon>Bacillati</taxon>
        <taxon>Bacillota</taxon>
        <taxon>Bacilli</taxon>
        <taxon>Lactobacillales</taxon>
        <taxon>Lactobacillaceae</taxon>
        <taxon>Limosilactobacillus</taxon>
    </lineage>
</organism>
<evidence type="ECO:0000313" key="2">
    <source>
        <dbReference type="EMBL" id="KRM26825.1"/>
    </source>
</evidence>
<dbReference type="PANTHER" id="PTHR42831">
    <property type="entry name" value="FE-S PROTEIN MATURATION AUXILIARY FACTOR YITW"/>
    <property type="match status" value="1"/>
</dbReference>
<name>A0A0R1XFT7_9LACO</name>
<comment type="caution">
    <text evidence="2">The sequence shown here is derived from an EMBL/GenBank/DDBJ whole genome shotgun (WGS) entry which is preliminary data.</text>
</comment>
<reference evidence="2 3" key="1">
    <citation type="journal article" date="2015" name="Genome Announc.">
        <title>Expanding the biotechnology potential of lactobacilli through comparative genomics of 213 strains and associated genera.</title>
        <authorList>
            <person name="Sun Z."/>
            <person name="Harris H.M."/>
            <person name="McCann A."/>
            <person name="Guo C."/>
            <person name="Argimon S."/>
            <person name="Zhang W."/>
            <person name="Yang X."/>
            <person name="Jeffery I.B."/>
            <person name="Cooney J.C."/>
            <person name="Kagawa T.F."/>
            <person name="Liu W."/>
            <person name="Song Y."/>
            <person name="Salvetti E."/>
            <person name="Wrobel A."/>
            <person name="Rasinkangas P."/>
            <person name="Parkhill J."/>
            <person name="Rea M.C."/>
            <person name="O'Sullivan O."/>
            <person name="Ritari J."/>
            <person name="Douillard F.P."/>
            <person name="Paul Ross R."/>
            <person name="Yang R."/>
            <person name="Briner A.E."/>
            <person name="Felis G.E."/>
            <person name="de Vos W.M."/>
            <person name="Barrangou R."/>
            <person name="Klaenhammer T.R."/>
            <person name="Caufield P.W."/>
            <person name="Cui Y."/>
            <person name="Zhang H."/>
            <person name="O'Toole P.W."/>
        </authorList>
    </citation>
    <scope>NUCLEOTIDE SEQUENCE [LARGE SCALE GENOMIC DNA]</scope>
    <source>
        <strain evidence="2 3">DSM 6035</strain>
    </source>
</reference>
<protein>
    <submittedName>
        <fullName evidence="2">N-6 adenine-specific DNA methylase YitW</fullName>
    </submittedName>
</protein>
<dbReference type="GO" id="GO:0008168">
    <property type="term" value="F:methyltransferase activity"/>
    <property type="evidence" value="ECO:0007669"/>
    <property type="project" value="UniProtKB-KW"/>
</dbReference>
<dbReference type="InterPro" id="IPR034904">
    <property type="entry name" value="FSCA_dom_sf"/>
</dbReference>
<dbReference type="OrthoDB" id="9805360at2"/>
<accession>A0A0R1XFT7</accession>
<keyword evidence="2" id="KW-0489">Methyltransferase</keyword>
<dbReference type="PATRIC" id="fig|1423782.4.peg.228"/>
<dbReference type="PANTHER" id="PTHR42831:SF1">
    <property type="entry name" value="FE-S PROTEIN MATURATION AUXILIARY FACTOR YITW"/>
    <property type="match status" value="1"/>
</dbReference>
<proteinExistence type="predicted"/>
<keyword evidence="2" id="KW-0808">Transferase</keyword>
<dbReference type="EMBL" id="AZGM01000073">
    <property type="protein sequence ID" value="KRM26825.1"/>
    <property type="molecule type" value="Genomic_DNA"/>
</dbReference>
<feature type="domain" description="MIP18 family-like" evidence="1">
    <location>
        <begin position="18"/>
        <end position="91"/>
    </location>
</feature>
<evidence type="ECO:0000313" key="3">
    <source>
        <dbReference type="Proteomes" id="UP000051412"/>
    </source>
</evidence>
<dbReference type="Gene3D" id="3.30.300.130">
    <property type="entry name" value="Fe-S cluster assembly (FSCA)"/>
    <property type="match status" value="1"/>
</dbReference>
<dbReference type="RefSeq" id="WP_047767906.1">
    <property type="nucleotide sequence ID" value="NZ_AZGM01000073.1"/>
</dbReference>
<dbReference type="Pfam" id="PF01883">
    <property type="entry name" value="FeS_assembly_P"/>
    <property type="match status" value="1"/>
</dbReference>
<gene>
    <name evidence="2" type="ORF">FD32_GL000226</name>
</gene>
<dbReference type="SUPFAM" id="SSF117916">
    <property type="entry name" value="Fe-S cluster assembly (FSCA) domain-like"/>
    <property type="match status" value="1"/>
</dbReference>
<keyword evidence="3" id="KW-1185">Reference proteome</keyword>
<dbReference type="GO" id="GO:0032259">
    <property type="term" value="P:methylation"/>
    <property type="evidence" value="ECO:0007669"/>
    <property type="project" value="UniProtKB-KW"/>
</dbReference>
<dbReference type="Proteomes" id="UP000051412">
    <property type="component" value="Unassembled WGS sequence"/>
</dbReference>
<dbReference type="STRING" id="1423782.FD32_GL000226"/>
<dbReference type="InterPro" id="IPR052339">
    <property type="entry name" value="Fe-S_Maturation_MIP18"/>
</dbReference>